<feature type="transmembrane region" description="Helical" evidence="1">
    <location>
        <begin position="55"/>
        <end position="75"/>
    </location>
</feature>
<gene>
    <name evidence="2" type="ORF">GCM10023082_65760</name>
</gene>
<accession>A0ABP7GKA7</accession>
<reference evidence="3" key="1">
    <citation type="journal article" date="2019" name="Int. J. Syst. Evol. Microbiol.">
        <title>The Global Catalogue of Microorganisms (GCM) 10K type strain sequencing project: providing services to taxonomists for standard genome sequencing and annotation.</title>
        <authorList>
            <consortium name="The Broad Institute Genomics Platform"/>
            <consortium name="The Broad Institute Genome Sequencing Center for Infectious Disease"/>
            <person name="Wu L."/>
            <person name="Ma J."/>
        </authorList>
    </citation>
    <scope>NUCLEOTIDE SEQUENCE [LARGE SCALE GENOMIC DNA]</scope>
    <source>
        <strain evidence="3">JCM 30846</strain>
    </source>
</reference>
<evidence type="ECO:0000313" key="2">
    <source>
        <dbReference type="EMBL" id="GAA3763188.1"/>
    </source>
</evidence>
<keyword evidence="1" id="KW-1133">Transmembrane helix</keyword>
<name>A0ABP7GKA7_9ACTN</name>
<protein>
    <recommendedName>
        <fullName evidence="4">Histidine kinase</fullName>
    </recommendedName>
</protein>
<evidence type="ECO:0008006" key="4">
    <source>
        <dbReference type="Google" id="ProtNLM"/>
    </source>
</evidence>
<keyword evidence="3" id="KW-1185">Reference proteome</keyword>
<feature type="transmembrane region" description="Helical" evidence="1">
    <location>
        <begin position="134"/>
        <end position="151"/>
    </location>
</feature>
<keyword evidence="1" id="KW-0812">Transmembrane</keyword>
<dbReference type="InterPro" id="IPR058062">
    <property type="entry name" value="SCO7613_C"/>
</dbReference>
<sequence>MAGTYTAAGLLVAAVWVWLARAGASAPEAYTAPVALPLLAVGAVRRRADPAASSWAAYGPGLALALVPSLGAAWLDAHWLRPLLLGLAALAATLAGGRRGLLAPLAVGGGVLALDALHELAPYVVQVAGLVPRWVPMALAGALLLAAGATYEHRLRDVRRLRAALGRMR</sequence>
<evidence type="ECO:0000256" key="1">
    <source>
        <dbReference type="SAM" id="Phobius"/>
    </source>
</evidence>
<evidence type="ECO:0000313" key="3">
    <source>
        <dbReference type="Proteomes" id="UP001499884"/>
    </source>
</evidence>
<organism evidence="2 3">
    <name type="scientific">Streptomyces tremellae</name>
    <dbReference type="NCBI Taxonomy" id="1124239"/>
    <lineage>
        <taxon>Bacteria</taxon>
        <taxon>Bacillati</taxon>
        <taxon>Actinomycetota</taxon>
        <taxon>Actinomycetes</taxon>
        <taxon>Kitasatosporales</taxon>
        <taxon>Streptomycetaceae</taxon>
        <taxon>Streptomyces</taxon>
    </lineage>
</organism>
<keyword evidence="1" id="KW-0472">Membrane</keyword>
<proteinExistence type="predicted"/>
<comment type="caution">
    <text evidence="2">The sequence shown here is derived from an EMBL/GenBank/DDBJ whole genome shotgun (WGS) entry which is preliminary data.</text>
</comment>
<dbReference type="NCBIfam" id="NF047321">
    <property type="entry name" value="SCO7613_CTERM"/>
    <property type="match status" value="1"/>
</dbReference>
<dbReference type="EMBL" id="BAABEP010000107">
    <property type="protein sequence ID" value="GAA3763188.1"/>
    <property type="molecule type" value="Genomic_DNA"/>
</dbReference>
<dbReference type="Proteomes" id="UP001499884">
    <property type="component" value="Unassembled WGS sequence"/>
</dbReference>